<protein>
    <submittedName>
        <fullName evidence="2">Succinate dehydrogenase subunit 7, mitochondrial-like</fullName>
    </submittedName>
</protein>
<dbReference type="AlphaFoldDB" id="A0AB40BS36"/>
<dbReference type="PANTHER" id="PTHR36041">
    <property type="entry name" value="SUCCINATE DEHYDROGENASE SUBUNIT 7A, MITOCHONDRIAL-RELATED"/>
    <property type="match status" value="1"/>
</dbReference>
<dbReference type="Proteomes" id="UP001515500">
    <property type="component" value="Chromosome 8"/>
</dbReference>
<evidence type="ECO:0000313" key="1">
    <source>
        <dbReference type="Proteomes" id="UP001515500"/>
    </source>
</evidence>
<keyword evidence="1" id="KW-1185">Reference proteome</keyword>
<gene>
    <name evidence="2" type="primary">LOC120266587</name>
</gene>
<accession>A0AB40BS36</accession>
<reference evidence="2" key="1">
    <citation type="submission" date="2025-08" db="UniProtKB">
        <authorList>
            <consortium name="RefSeq"/>
        </authorList>
    </citation>
    <scope>IDENTIFICATION</scope>
</reference>
<proteinExistence type="predicted"/>
<dbReference type="PANTHER" id="PTHR36041:SF2">
    <property type="entry name" value="SUCCINATE DEHYDROGENASE SUBUNIT 7A, MITOCHONDRIAL-RELATED"/>
    <property type="match status" value="1"/>
</dbReference>
<dbReference type="GeneID" id="120266587"/>
<dbReference type="RefSeq" id="XP_039130161.1">
    <property type="nucleotide sequence ID" value="XM_039274227.1"/>
</dbReference>
<sequence>MKNIHNHLQLRKSRSCATMAIPFSKTSLFSGFSSRLQKADPFHLPRRGYHIDLGAREKALLEEDPALKKFKSYKNTVKRVSRIGDVLTILVVAACSYEFYAVAVLKSEQREQN</sequence>
<name>A0AB40BS36_DIOCR</name>
<dbReference type="InterPro" id="IPR034573">
    <property type="entry name" value="SDH7"/>
</dbReference>
<dbReference type="GO" id="GO:0045273">
    <property type="term" value="C:respiratory chain complex II (succinate dehydrogenase)"/>
    <property type="evidence" value="ECO:0007669"/>
    <property type="project" value="InterPro"/>
</dbReference>
<organism evidence="1 2">
    <name type="scientific">Dioscorea cayennensis subsp. rotundata</name>
    <name type="common">White Guinea yam</name>
    <name type="synonym">Dioscorea rotundata</name>
    <dbReference type="NCBI Taxonomy" id="55577"/>
    <lineage>
        <taxon>Eukaryota</taxon>
        <taxon>Viridiplantae</taxon>
        <taxon>Streptophyta</taxon>
        <taxon>Embryophyta</taxon>
        <taxon>Tracheophyta</taxon>
        <taxon>Spermatophyta</taxon>
        <taxon>Magnoliopsida</taxon>
        <taxon>Liliopsida</taxon>
        <taxon>Dioscoreales</taxon>
        <taxon>Dioscoreaceae</taxon>
        <taxon>Dioscorea</taxon>
    </lineage>
</organism>
<evidence type="ECO:0000313" key="2">
    <source>
        <dbReference type="RefSeq" id="XP_039130161.1"/>
    </source>
</evidence>